<keyword evidence="2" id="KW-1185">Reference proteome</keyword>
<dbReference type="SFLD" id="SFLDS00003">
    <property type="entry name" value="Haloacid_Dehalogenase"/>
    <property type="match status" value="1"/>
</dbReference>
<dbReference type="CDD" id="cd02603">
    <property type="entry name" value="HAD_sEH-N_like"/>
    <property type="match status" value="1"/>
</dbReference>
<dbReference type="EMBL" id="JBFPJR010000004">
    <property type="protein sequence ID" value="MEX0426702.1"/>
    <property type="molecule type" value="Genomic_DNA"/>
</dbReference>
<dbReference type="Pfam" id="PF00702">
    <property type="entry name" value="Hydrolase"/>
    <property type="match status" value="1"/>
</dbReference>
<proteinExistence type="predicted"/>
<dbReference type="PANTHER" id="PTHR43611">
    <property type="entry name" value="ALPHA-D-GLUCOSE 1-PHOSPHATE PHOSPHATASE"/>
    <property type="match status" value="1"/>
</dbReference>
<dbReference type="Gene3D" id="1.10.150.240">
    <property type="entry name" value="Putative phosphatase, domain 2"/>
    <property type="match status" value="1"/>
</dbReference>
<comment type="caution">
    <text evidence="1">The sequence shown here is derived from an EMBL/GenBank/DDBJ whole genome shotgun (WGS) entry which is preliminary data.</text>
</comment>
<dbReference type="GO" id="GO:0016787">
    <property type="term" value="F:hydrolase activity"/>
    <property type="evidence" value="ECO:0007669"/>
    <property type="project" value="UniProtKB-KW"/>
</dbReference>
<dbReference type="Proteomes" id="UP001556631">
    <property type="component" value="Unassembled WGS sequence"/>
</dbReference>
<dbReference type="InterPro" id="IPR023198">
    <property type="entry name" value="PGP-like_dom2"/>
</dbReference>
<name>A0ABV3SUU4_9ACTN</name>
<sequence>MGGARGVVWDFGNVLIEWDPVPAVAAGVGQEEAVRFFAGFDFHTWNLACDAGRSWAEALDELEREAPQWLPHGRAYVDHFALSLTGPVAGTHELVRELHAAGVRQIGLTNWSHELYPHAPAAYDVVGLLDDVVVSGTERLAKPDPAIYRLAVERAGLPAERLVFVDDRPDNVAAARELGLCGLVFTGADELRARMRALGLPV</sequence>
<dbReference type="InterPro" id="IPR036412">
    <property type="entry name" value="HAD-like_sf"/>
</dbReference>
<dbReference type="NCBIfam" id="TIGR01509">
    <property type="entry name" value="HAD-SF-IA-v3"/>
    <property type="match status" value="1"/>
</dbReference>
<reference evidence="1 2" key="1">
    <citation type="submission" date="2024-07" db="EMBL/GenBank/DDBJ databases">
        <authorList>
            <person name="Lee S."/>
            <person name="Kang M."/>
        </authorList>
    </citation>
    <scope>NUCLEOTIDE SEQUENCE [LARGE SCALE GENOMIC DNA]</scope>
    <source>
        <strain evidence="1 2">DS6</strain>
    </source>
</reference>
<dbReference type="Gene3D" id="3.40.50.1000">
    <property type="entry name" value="HAD superfamily/HAD-like"/>
    <property type="match status" value="1"/>
</dbReference>
<protein>
    <submittedName>
        <fullName evidence="1">HAD family hydrolase</fullName>
    </submittedName>
</protein>
<dbReference type="RefSeq" id="WP_367991418.1">
    <property type="nucleotide sequence ID" value="NZ_JBFPJR010000004.1"/>
</dbReference>
<dbReference type="InterPro" id="IPR006439">
    <property type="entry name" value="HAD-SF_hydro_IA"/>
</dbReference>
<evidence type="ECO:0000313" key="1">
    <source>
        <dbReference type="EMBL" id="MEX0426702.1"/>
    </source>
</evidence>
<dbReference type="SUPFAM" id="SSF56784">
    <property type="entry name" value="HAD-like"/>
    <property type="match status" value="1"/>
</dbReference>
<dbReference type="PRINTS" id="PR00413">
    <property type="entry name" value="HADHALOGNASE"/>
</dbReference>
<keyword evidence="1" id="KW-0378">Hydrolase</keyword>
<organism evidence="1 2">
    <name type="scientific">Nocardioides eburneus</name>
    <dbReference type="NCBI Taxonomy" id="3231482"/>
    <lineage>
        <taxon>Bacteria</taxon>
        <taxon>Bacillati</taxon>
        <taxon>Actinomycetota</taxon>
        <taxon>Actinomycetes</taxon>
        <taxon>Propionibacteriales</taxon>
        <taxon>Nocardioidaceae</taxon>
        <taxon>Nocardioides</taxon>
    </lineage>
</organism>
<accession>A0ABV3SUU4</accession>
<gene>
    <name evidence="1" type="ORF">AB3X52_03645</name>
</gene>
<evidence type="ECO:0000313" key="2">
    <source>
        <dbReference type="Proteomes" id="UP001556631"/>
    </source>
</evidence>
<dbReference type="SFLD" id="SFLDG01129">
    <property type="entry name" value="C1.5:_HAD__Beta-PGM__Phosphata"/>
    <property type="match status" value="1"/>
</dbReference>
<dbReference type="PANTHER" id="PTHR43611:SF3">
    <property type="entry name" value="FLAVIN MONONUCLEOTIDE HYDROLASE 1, CHLOROPLATIC"/>
    <property type="match status" value="1"/>
</dbReference>
<dbReference type="InterPro" id="IPR023214">
    <property type="entry name" value="HAD_sf"/>
</dbReference>